<proteinExistence type="predicted"/>
<dbReference type="EMBL" id="BQNB010014086">
    <property type="protein sequence ID" value="GJT23824.1"/>
    <property type="molecule type" value="Genomic_DNA"/>
</dbReference>
<keyword evidence="3" id="KW-1185">Reference proteome</keyword>
<reference evidence="2" key="1">
    <citation type="journal article" date="2022" name="Int. J. Mol. Sci.">
        <title>Draft Genome of Tanacetum Coccineum: Genomic Comparison of Closely Related Tanacetum-Family Plants.</title>
        <authorList>
            <person name="Yamashiro T."/>
            <person name="Shiraishi A."/>
            <person name="Nakayama K."/>
            <person name="Satake H."/>
        </authorList>
    </citation>
    <scope>NUCLEOTIDE SEQUENCE</scope>
</reference>
<feature type="coiled-coil region" evidence="1">
    <location>
        <begin position="336"/>
        <end position="367"/>
    </location>
</feature>
<evidence type="ECO:0000313" key="3">
    <source>
        <dbReference type="Proteomes" id="UP001151760"/>
    </source>
</evidence>
<name>A0ABQ5CB96_9ASTR</name>
<organism evidence="2 3">
    <name type="scientific">Tanacetum coccineum</name>
    <dbReference type="NCBI Taxonomy" id="301880"/>
    <lineage>
        <taxon>Eukaryota</taxon>
        <taxon>Viridiplantae</taxon>
        <taxon>Streptophyta</taxon>
        <taxon>Embryophyta</taxon>
        <taxon>Tracheophyta</taxon>
        <taxon>Spermatophyta</taxon>
        <taxon>Magnoliopsida</taxon>
        <taxon>eudicotyledons</taxon>
        <taxon>Gunneridae</taxon>
        <taxon>Pentapetalae</taxon>
        <taxon>asterids</taxon>
        <taxon>campanulids</taxon>
        <taxon>Asterales</taxon>
        <taxon>Asteraceae</taxon>
        <taxon>Asteroideae</taxon>
        <taxon>Anthemideae</taxon>
        <taxon>Anthemidinae</taxon>
        <taxon>Tanacetum</taxon>
    </lineage>
</organism>
<accession>A0ABQ5CB96</accession>
<evidence type="ECO:0000256" key="1">
    <source>
        <dbReference type="SAM" id="Coils"/>
    </source>
</evidence>
<dbReference type="Proteomes" id="UP001151760">
    <property type="component" value="Unassembled WGS sequence"/>
</dbReference>
<keyword evidence="1" id="KW-0175">Coiled coil</keyword>
<sequence>MVRIRRGQIDRFEVTSPCPKHYPHDEHVRFSTSHPTFLVDVVRAIDPGGRISSHCYTKPIDSLKETGITAPNPLSEDRTLLRNCPPGAIINRHCHSCYRHGGGNPLTSEVAPYLAKGGAMGSLVRKRCRERGSDGAKHKCAAQGVEETTLSSALTECFQSPPGMCLHEIKTSICREFKIRGNPTSVGHPGGSPEMPPGYKREHCESVERDMSNADFFGPIQHKLGPSIGCGSQLRMRFEQEVRLLKKARAQIARRDQRIQVREDEIKRLDQEIQSLRTVEEEVHGLLSNLQAQVTGEEKIKAAFEDFKTYEDDKVEQRCAEMDARLDALKKFPQALQALCERLNKYVQKKQEEKNIAEEHAAKYSSQYWKPPIYYDNDDDEEYSIQVSEFFKKSPIAITPVLLTIEPEDSLSMGDEHLSTIPEKESDKVIKSSVENLGPIPNDIVSIPPGKEIDHLDAIPDSVQSLLNRANSIIFLIEEFAGELAPIDPIPPGNVEADFDPEEDIRLIEKLLNDDLSPHSLRELNYEIPNAIIKSFSPSPIPVEDSDSLMEEIDIFLAPDDSIPPSIENDDYDSERDVLFLEELLNDDSISLPEYESFHVDFYNVPSSTCPPEKPQDDDVYFDIEPNTGVLTTKVVDDISDNSTRELYVHVPNVLPTLPTIYLVFDTLLPFSSENEDKNFNPRIHISKEEKSPHLLSHRGFKVFSLINDSESPMMIYGGEIPILDVLYLYFYPP</sequence>
<reference evidence="2" key="2">
    <citation type="submission" date="2022-01" db="EMBL/GenBank/DDBJ databases">
        <authorList>
            <person name="Yamashiro T."/>
            <person name="Shiraishi A."/>
            <person name="Satake H."/>
            <person name="Nakayama K."/>
        </authorList>
    </citation>
    <scope>NUCLEOTIDE SEQUENCE</scope>
</reference>
<protein>
    <submittedName>
        <fullName evidence="2">Uncharacterized protein</fullName>
    </submittedName>
</protein>
<comment type="caution">
    <text evidence="2">The sequence shown here is derived from an EMBL/GenBank/DDBJ whole genome shotgun (WGS) entry which is preliminary data.</text>
</comment>
<gene>
    <name evidence="2" type="ORF">Tco_0893761</name>
</gene>
<evidence type="ECO:0000313" key="2">
    <source>
        <dbReference type="EMBL" id="GJT23824.1"/>
    </source>
</evidence>